<dbReference type="RefSeq" id="WP_015282495.1">
    <property type="nucleotide sequence ID" value="NC_019941.1"/>
</dbReference>
<dbReference type="OrthoDB" id="9792687at2"/>
<keyword evidence="3" id="KW-0614">Plasmid</keyword>
<dbReference type="KEGG" id="tmb:Thimo_3721"/>
<dbReference type="PIRSF" id="PIRSF037112">
    <property type="entry name" value="Antirestriction_ArdC"/>
    <property type="match status" value="1"/>
</dbReference>
<keyword evidence="4" id="KW-1185">Reference proteome</keyword>
<dbReference type="GO" id="GO:0003697">
    <property type="term" value="F:single-stranded DNA binding"/>
    <property type="evidence" value="ECO:0007669"/>
    <property type="project" value="InterPro"/>
</dbReference>
<dbReference type="EMBL" id="CP003052">
    <property type="protein sequence ID" value="AGA92373.1"/>
    <property type="molecule type" value="Genomic_DNA"/>
</dbReference>
<feature type="domain" description="N-terminal" evidence="1">
    <location>
        <begin position="10"/>
        <end position="119"/>
    </location>
</feature>
<dbReference type="AlphaFoldDB" id="L0H028"/>
<dbReference type="Proteomes" id="UP000010816">
    <property type="component" value="Plasmid pTHIMO01"/>
</dbReference>
<proteinExistence type="predicted"/>
<protein>
    <submittedName>
        <fullName evidence="3">Antirestriction protein</fullName>
    </submittedName>
</protein>
<evidence type="ECO:0000259" key="1">
    <source>
        <dbReference type="Pfam" id="PF08401"/>
    </source>
</evidence>
<evidence type="ECO:0000259" key="2">
    <source>
        <dbReference type="Pfam" id="PF18818"/>
    </source>
</evidence>
<accession>L0H028</accession>
<gene>
    <name evidence="3" type="ORF">Thimo_3721</name>
</gene>
<reference evidence="3 4" key="1">
    <citation type="submission" date="2011-09" db="EMBL/GenBank/DDBJ databases">
        <title>Complete sequence of plasmid of Thioflavicoccus mobilis 8321.</title>
        <authorList>
            <consortium name="US DOE Joint Genome Institute"/>
            <person name="Lucas S."/>
            <person name="Han J."/>
            <person name="Lapidus A."/>
            <person name="Cheng J.-F."/>
            <person name="Goodwin L."/>
            <person name="Pitluck S."/>
            <person name="Peters L."/>
            <person name="Ovchinnikova G."/>
            <person name="Lu M."/>
            <person name="Detter J.C."/>
            <person name="Han C."/>
            <person name="Tapia R."/>
            <person name="Land M."/>
            <person name="Hauser L."/>
            <person name="Kyrpides N."/>
            <person name="Ivanova N."/>
            <person name="Pagani I."/>
            <person name="Vogl K."/>
            <person name="Liu Z."/>
            <person name="Imhoff J."/>
            <person name="Thiel V."/>
            <person name="Frigaard N.-U."/>
            <person name="Bryant D."/>
            <person name="Woyke T."/>
        </authorList>
    </citation>
    <scope>NUCLEOTIDE SEQUENCE [LARGE SCALE GENOMIC DNA]</scope>
    <source>
        <strain evidence="3 4">8321</strain>
        <plasmid evidence="4">Plasmid pTHIMO01</plasmid>
    </source>
</reference>
<dbReference type="InterPro" id="IPR041459">
    <property type="entry name" value="MPTase-PolyVal"/>
</dbReference>
<organism evidence="3 4">
    <name type="scientific">Thioflavicoccus mobilis 8321</name>
    <dbReference type="NCBI Taxonomy" id="765912"/>
    <lineage>
        <taxon>Bacteria</taxon>
        <taxon>Pseudomonadati</taxon>
        <taxon>Pseudomonadota</taxon>
        <taxon>Gammaproteobacteria</taxon>
        <taxon>Chromatiales</taxon>
        <taxon>Chromatiaceae</taxon>
        <taxon>Thioflavicoccus</taxon>
    </lineage>
</organism>
<dbReference type="InterPro" id="IPR013610">
    <property type="entry name" value="ArdC_N"/>
</dbReference>
<dbReference type="HOGENOM" id="CLU_041111_0_0_6"/>
<dbReference type="Pfam" id="PF18818">
    <property type="entry name" value="MPTase-PolyVal"/>
    <property type="match status" value="1"/>
</dbReference>
<geneLocation type="plasmid" evidence="3 4">
    <name>pTHIMO01</name>
</geneLocation>
<feature type="domain" description="Polyvalent protein metallopeptidase" evidence="2">
    <location>
        <begin position="156"/>
        <end position="281"/>
    </location>
</feature>
<dbReference type="PATRIC" id="fig|765912.4.peg.3642"/>
<evidence type="ECO:0000313" key="4">
    <source>
        <dbReference type="Proteomes" id="UP000010816"/>
    </source>
</evidence>
<name>L0H028_9GAMM</name>
<dbReference type="InterPro" id="IPR017113">
    <property type="entry name" value="Antirestriction_ArdC"/>
</dbReference>
<dbReference type="Pfam" id="PF08401">
    <property type="entry name" value="ArdcN"/>
    <property type="match status" value="1"/>
</dbReference>
<sequence>MAAREPKIPYYEQVANTLIEQLEAGTAPWQKPWEPGTINLPHNPVSGTRYKGSNAMWLEMQGRGDPRWMTYKQAQGVGAQVRRGEKGTLVQYWKFNDQVPVKDERGKPVKDAEGNKVYRSVQLDKPKVFSAVVFNAEQIEGLPTLEVKPPNWDRHERAESVLQASGVEIRHDQADRAFYRPATDRIHLPPKGQFDSADKYLATALHELAHASGHPKRLDRDLAHPFGSEGYAKEELRAEIASLMIGDQLGIGHDPGQHAAYVKSWVKVLKEDPREILRASRDADKITAYVMDLEKELAPSTIEKLPQVERQSTPDVARKALAEARRTLKGPTASDRER</sequence>
<evidence type="ECO:0000313" key="3">
    <source>
        <dbReference type="EMBL" id="AGA92373.1"/>
    </source>
</evidence>